<dbReference type="PANTHER" id="PTHR33498:SF1">
    <property type="entry name" value="TRANSPOSASE FOR INSERTION SEQUENCE ELEMENT IS1557"/>
    <property type="match status" value="1"/>
</dbReference>
<proteinExistence type="predicted"/>
<accession>A0A8H2M3X4</accession>
<dbReference type="Proteomes" id="UP000377798">
    <property type="component" value="Unassembled WGS sequence"/>
</dbReference>
<dbReference type="Pfam" id="PF01610">
    <property type="entry name" value="DDE_Tnp_ISL3"/>
    <property type="match status" value="1"/>
</dbReference>
<comment type="caution">
    <text evidence="3">The sequence shown here is derived from an EMBL/GenBank/DDBJ whole genome shotgun (WGS) entry which is preliminary data.</text>
</comment>
<dbReference type="Pfam" id="PF14690">
    <property type="entry name" value="Zn_ribbon_ISL3"/>
    <property type="match status" value="1"/>
</dbReference>
<dbReference type="InterPro" id="IPR029261">
    <property type="entry name" value="Transposase_Znf"/>
</dbReference>
<dbReference type="InterPro" id="IPR047951">
    <property type="entry name" value="Transpos_ISL3"/>
</dbReference>
<feature type="domain" description="Transposase IS204/IS1001/IS1096/IS1165 DDE" evidence="1">
    <location>
        <begin position="149"/>
        <end position="387"/>
    </location>
</feature>
<feature type="domain" description="Transposase IS204/IS1001/IS1096/IS1165 zinc-finger" evidence="2">
    <location>
        <begin position="38"/>
        <end position="82"/>
    </location>
</feature>
<evidence type="ECO:0000313" key="4">
    <source>
        <dbReference type="Proteomes" id="UP000377798"/>
    </source>
</evidence>
<name>A0A8H2M3X4_9FIRM</name>
<gene>
    <name evidence="3" type="ORF">NCTC13150_00644</name>
</gene>
<dbReference type="NCBIfam" id="NF033550">
    <property type="entry name" value="transpos_ISL3"/>
    <property type="match status" value="1"/>
</dbReference>
<reference evidence="3 4" key="1">
    <citation type="submission" date="2019-02" db="EMBL/GenBank/DDBJ databases">
        <authorList>
            <consortium name="Pathogen Informatics"/>
        </authorList>
    </citation>
    <scope>NUCLEOTIDE SEQUENCE [LARGE SCALE GENOMIC DNA]</scope>
    <source>
        <strain evidence="3 4">3012STDY7089603</strain>
    </source>
</reference>
<evidence type="ECO:0000313" key="3">
    <source>
        <dbReference type="EMBL" id="VFB16127.1"/>
    </source>
</evidence>
<dbReference type="InterPro" id="IPR002560">
    <property type="entry name" value="Transposase_DDE"/>
</dbReference>
<dbReference type="EMBL" id="CAACYI010000001">
    <property type="protein sequence ID" value="VFB16127.1"/>
    <property type="molecule type" value="Genomic_DNA"/>
</dbReference>
<evidence type="ECO:0000259" key="2">
    <source>
        <dbReference type="Pfam" id="PF14690"/>
    </source>
</evidence>
<organism evidence="3 4">
    <name type="scientific">Urinicoccus massiliensis</name>
    <dbReference type="NCBI Taxonomy" id="1723382"/>
    <lineage>
        <taxon>Bacteria</taxon>
        <taxon>Bacillati</taxon>
        <taxon>Bacillota</taxon>
        <taxon>Tissierellia</taxon>
        <taxon>Tissierellales</taxon>
        <taxon>Peptoniphilaceae</taxon>
        <taxon>Urinicoccus</taxon>
    </lineage>
</organism>
<evidence type="ECO:0000259" key="1">
    <source>
        <dbReference type="Pfam" id="PF01610"/>
    </source>
</evidence>
<dbReference type="PANTHER" id="PTHR33498">
    <property type="entry name" value="TRANSPOSASE FOR INSERTION SEQUENCE ELEMENT IS1557"/>
    <property type="match status" value="1"/>
</dbReference>
<protein>
    <submittedName>
        <fullName evidence="3">Transposase and inactivated derivatives</fullName>
    </submittedName>
</protein>
<sequence>MQNYTNTNLLNLKGVSIDEVVSFDDHIDVKLHSLYKEGLCPVCGHKTSRIHDYRLQRIQHTPIGLRKVFLFLRKKRFVCPHCQKRFYESLDFLAPYSRRTKDLHFFIQDQLKQVRSLSSIAKDLGLSSSCLTSYLKLAPRRRPNLPRVLSMDEFKGNAGGDKYQCILVDPIHHQVLDILPSRRKKALMDYFSSFPKEERRRVKYVVMDMSHLFYAVLKEFFPQATFIADKFHFARQVFWALENVRKTRQKTRDAKYRLYFKRSKSILRKKGSRLSPEEKEKLELVLWQDKEIKEAYLLKERFYDVLDASSKEEARQALDKWLWVAKESGLKEFKASIRAYENWKEEILNAFSTGITNGQTEGFNNKIKVIKRVSYGYRNFENFKSRILMVFRA</sequence>
<keyword evidence="4" id="KW-1185">Reference proteome</keyword>
<dbReference type="AlphaFoldDB" id="A0A8H2M3X4"/>